<dbReference type="AlphaFoldDB" id="A0A087T8M7"/>
<evidence type="ECO:0008006" key="3">
    <source>
        <dbReference type="Google" id="ProtNLM"/>
    </source>
</evidence>
<organism evidence="1 2">
    <name type="scientific">Stegodyphus mimosarum</name>
    <name type="common">African social velvet spider</name>
    <dbReference type="NCBI Taxonomy" id="407821"/>
    <lineage>
        <taxon>Eukaryota</taxon>
        <taxon>Metazoa</taxon>
        <taxon>Ecdysozoa</taxon>
        <taxon>Arthropoda</taxon>
        <taxon>Chelicerata</taxon>
        <taxon>Arachnida</taxon>
        <taxon>Araneae</taxon>
        <taxon>Araneomorphae</taxon>
        <taxon>Entelegynae</taxon>
        <taxon>Eresoidea</taxon>
        <taxon>Eresidae</taxon>
        <taxon>Stegodyphus</taxon>
    </lineage>
</organism>
<dbReference type="STRING" id="407821.A0A087T8M7"/>
<dbReference type="EMBL" id="KK113969">
    <property type="protein sequence ID" value="KFM61466.1"/>
    <property type="molecule type" value="Genomic_DNA"/>
</dbReference>
<sequence>MKSRDHMYNDILAEGDLILQALSGFLLILTCDGEVFYTSHTVETYLG</sequence>
<reference evidence="1 2" key="1">
    <citation type="submission" date="2013-11" db="EMBL/GenBank/DDBJ databases">
        <title>Genome sequencing of Stegodyphus mimosarum.</title>
        <authorList>
            <person name="Bechsgaard J."/>
        </authorList>
    </citation>
    <scope>NUCLEOTIDE SEQUENCE [LARGE SCALE GENOMIC DNA]</scope>
</reference>
<evidence type="ECO:0000313" key="1">
    <source>
        <dbReference type="EMBL" id="KFM61466.1"/>
    </source>
</evidence>
<feature type="non-terminal residue" evidence="1">
    <location>
        <position position="47"/>
    </location>
</feature>
<protein>
    <recommendedName>
        <fullName evidence="3">PAS domain-containing protein</fullName>
    </recommendedName>
</protein>
<gene>
    <name evidence="1" type="ORF">X975_25570</name>
</gene>
<name>A0A087T8M7_STEMI</name>
<dbReference type="Proteomes" id="UP000054359">
    <property type="component" value="Unassembled WGS sequence"/>
</dbReference>
<evidence type="ECO:0000313" key="2">
    <source>
        <dbReference type="Proteomes" id="UP000054359"/>
    </source>
</evidence>
<dbReference type="OrthoDB" id="7788762at2759"/>
<keyword evidence="2" id="KW-1185">Reference proteome</keyword>
<proteinExistence type="predicted"/>
<accession>A0A087T8M7</accession>
<dbReference type="Gene3D" id="3.30.450.20">
    <property type="entry name" value="PAS domain"/>
    <property type="match status" value="1"/>
</dbReference>